<dbReference type="Proteomes" id="UP001497623">
    <property type="component" value="Unassembled WGS sequence"/>
</dbReference>
<organism evidence="3 4">
    <name type="scientific">Meganyctiphanes norvegica</name>
    <name type="common">Northern krill</name>
    <name type="synonym">Thysanopoda norvegica</name>
    <dbReference type="NCBI Taxonomy" id="48144"/>
    <lineage>
        <taxon>Eukaryota</taxon>
        <taxon>Metazoa</taxon>
        <taxon>Ecdysozoa</taxon>
        <taxon>Arthropoda</taxon>
        <taxon>Crustacea</taxon>
        <taxon>Multicrustacea</taxon>
        <taxon>Malacostraca</taxon>
        <taxon>Eumalacostraca</taxon>
        <taxon>Eucarida</taxon>
        <taxon>Euphausiacea</taxon>
        <taxon>Euphausiidae</taxon>
        <taxon>Meganyctiphanes</taxon>
    </lineage>
</organism>
<dbReference type="PANTHER" id="PTHR24078">
    <property type="entry name" value="DNAJ HOMOLOG SUBFAMILY C MEMBER"/>
    <property type="match status" value="1"/>
</dbReference>
<evidence type="ECO:0000256" key="1">
    <source>
        <dbReference type="ARBA" id="ARBA00023186"/>
    </source>
</evidence>
<dbReference type="InterPro" id="IPR002939">
    <property type="entry name" value="DnaJ_C"/>
</dbReference>
<keyword evidence="4" id="KW-1185">Reference proteome</keyword>
<comment type="caution">
    <text evidence="3">The sequence shown here is derived from an EMBL/GenBank/DDBJ whole genome shotgun (WGS) entry which is preliminary data.</text>
</comment>
<name>A0AAV2Q1T6_MEGNR</name>
<dbReference type="CDD" id="cd10747">
    <property type="entry name" value="DnaJ_C"/>
    <property type="match status" value="1"/>
</dbReference>
<dbReference type="PANTHER" id="PTHR24078:SF553">
    <property type="entry name" value="DNAJ HOMOLOG SUBFAMILY B MEMBER 5"/>
    <property type="match status" value="1"/>
</dbReference>
<dbReference type="Gene3D" id="2.60.260.20">
    <property type="entry name" value="Urease metallochaperone UreE, N-terminal domain"/>
    <property type="match status" value="2"/>
</dbReference>
<dbReference type="GO" id="GO:0051082">
    <property type="term" value="F:unfolded protein binding"/>
    <property type="evidence" value="ECO:0007669"/>
    <property type="project" value="InterPro"/>
</dbReference>
<dbReference type="FunFam" id="2.60.260.20:FF:000002">
    <property type="entry name" value="Dnaj homolog subfamily b member"/>
    <property type="match status" value="1"/>
</dbReference>
<feature type="domain" description="J" evidence="2">
    <location>
        <begin position="4"/>
        <end position="68"/>
    </location>
</feature>
<protein>
    <recommendedName>
        <fullName evidence="2">J domain-containing protein</fullName>
    </recommendedName>
</protein>
<proteinExistence type="predicted"/>
<dbReference type="InterPro" id="IPR051339">
    <property type="entry name" value="DnaJ_subfamily_B"/>
</dbReference>
<dbReference type="CDD" id="cd06257">
    <property type="entry name" value="DnaJ"/>
    <property type="match status" value="1"/>
</dbReference>
<dbReference type="AlphaFoldDB" id="A0AAV2Q1T6"/>
<dbReference type="FunFam" id="1.10.287.110:FF:000033">
    <property type="entry name" value="dnaJ homolog subfamily B member 13"/>
    <property type="match status" value="1"/>
</dbReference>
<dbReference type="FunFam" id="2.60.260.20:FF:000026">
    <property type="entry name" value="Uncharacterized protein, isoform B"/>
    <property type="match status" value="1"/>
</dbReference>
<reference evidence="3 4" key="1">
    <citation type="submission" date="2024-05" db="EMBL/GenBank/DDBJ databases">
        <authorList>
            <person name="Wallberg A."/>
        </authorList>
    </citation>
    <scope>NUCLEOTIDE SEQUENCE [LARGE SCALE GENOMIC DNA]</scope>
</reference>
<accession>A0AAV2Q1T6</accession>
<evidence type="ECO:0000313" key="3">
    <source>
        <dbReference type="EMBL" id="CAL4066706.1"/>
    </source>
</evidence>
<dbReference type="GO" id="GO:0005829">
    <property type="term" value="C:cytosol"/>
    <property type="evidence" value="ECO:0007669"/>
    <property type="project" value="TreeGrafter"/>
</dbReference>
<gene>
    <name evidence="3" type="ORF">MNOR_LOCUS5953</name>
</gene>
<dbReference type="Pfam" id="PF01556">
    <property type="entry name" value="DnaJ_C"/>
    <property type="match status" value="1"/>
</dbReference>
<dbReference type="GO" id="GO:0006457">
    <property type="term" value="P:protein folding"/>
    <property type="evidence" value="ECO:0007669"/>
    <property type="project" value="InterPro"/>
</dbReference>
<dbReference type="Gene3D" id="1.10.287.110">
    <property type="entry name" value="DnaJ domain"/>
    <property type="match status" value="1"/>
</dbReference>
<sequence length="361" mass="39626">MGKDYYKLLGLAKGASDDDIKKAYRKMALKYHPDKNKSPDAEEKFKLVAEAYEVLSDKKKKDIYDQYGEEGLKGGVPGGGGGGVGGDGTHFTYTFSGDPRATFAQFFGTNDPFAHFFNTGVDGHGPHNVFDDMDVDDPFINMMGGGMGGHPGPRMGAGTRRAFSFNPNDTSRPSGQKGRQDAAVTRDLYVTLEEIAKGVTKKMKITRNVVGPDGRTPKREEKILTIDVKPGWKEGTKITFEREGDQSPGKIAADIVFVIRDKPHALFKRDGANLTYTSKLTLREALCGARVSVPTLEGTKITLNLTSEVVKPQTTKRLQGYGLPYPKDNNRKGDIIVHFDIQFPNTLNESAKEILSEVLQL</sequence>
<dbReference type="EMBL" id="CAXKWB010002370">
    <property type="protein sequence ID" value="CAL4066706.1"/>
    <property type="molecule type" value="Genomic_DNA"/>
</dbReference>
<dbReference type="InterPro" id="IPR018253">
    <property type="entry name" value="DnaJ_domain_CS"/>
</dbReference>
<dbReference type="InterPro" id="IPR008971">
    <property type="entry name" value="HSP40/DnaJ_pept-bd"/>
</dbReference>
<dbReference type="InterPro" id="IPR001623">
    <property type="entry name" value="DnaJ_domain"/>
</dbReference>
<dbReference type="PROSITE" id="PS00636">
    <property type="entry name" value="DNAJ_1"/>
    <property type="match status" value="1"/>
</dbReference>
<evidence type="ECO:0000313" key="4">
    <source>
        <dbReference type="Proteomes" id="UP001497623"/>
    </source>
</evidence>
<dbReference type="PROSITE" id="PS50076">
    <property type="entry name" value="DNAJ_2"/>
    <property type="match status" value="1"/>
</dbReference>
<dbReference type="Pfam" id="PF00226">
    <property type="entry name" value="DnaJ"/>
    <property type="match status" value="1"/>
</dbReference>
<dbReference type="PRINTS" id="PR00625">
    <property type="entry name" value="JDOMAIN"/>
</dbReference>
<dbReference type="SMART" id="SM00271">
    <property type="entry name" value="DnaJ"/>
    <property type="match status" value="1"/>
</dbReference>
<dbReference type="GO" id="GO:0051087">
    <property type="term" value="F:protein-folding chaperone binding"/>
    <property type="evidence" value="ECO:0007669"/>
    <property type="project" value="TreeGrafter"/>
</dbReference>
<keyword evidence="1" id="KW-0143">Chaperone</keyword>
<feature type="non-terminal residue" evidence="3">
    <location>
        <position position="361"/>
    </location>
</feature>
<dbReference type="InterPro" id="IPR036869">
    <property type="entry name" value="J_dom_sf"/>
</dbReference>
<dbReference type="SUPFAM" id="SSF46565">
    <property type="entry name" value="Chaperone J-domain"/>
    <property type="match status" value="1"/>
</dbReference>
<dbReference type="SUPFAM" id="SSF49493">
    <property type="entry name" value="HSP40/DnaJ peptide-binding domain"/>
    <property type="match status" value="2"/>
</dbReference>
<evidence type="ECO:0000259" key="2">
    <source>
        <dbReference type="PROSITE" id="PS50076"/>
    </source>
</evidence>